<organism evidence="2 3">
    <name type="scientific">Senna tora</name>
    <dbReference type="NCBI Taxonomy" id="362788"/>
    <lineage>
        <taxon>Eukaryota</taxon>
        <taxon>Viridiplantae</taxon>
        <taxon>Streptophyta</taxon>
        <taxon>Embryophyta</taxon>
        <taxon>Tracheophyta</taxon>
        <taxon>Spermatophyta</taxon>
        <taxon>Magnoliopsida</taxon>
        <taxon>eudicotyledons</taxon>
        <taxon>Gunneridae</taxon>
        <taxon>Pentapetalae</taxon>
        <taxon>rosids</taxon>
        <taxon>fabids</taxon>
        <taxon>Fabales</taxon>
        <taxon>Fabaceae</taxon>
        <taxon>Caesalpinioideae</taxon>
        <taxon>Cassia clade</taxon>
        <taxon>Senna</taxon>
    </lineage>
</organism>
<dbReference type="EMBL" id="JAAIUW010000013">
    <property type="protein sequence ID" value="KAF7802800.1"/>
    <property type="molecule type" value="Genomic_DNA"/>
</dbReference>
<evidence type="ECO:0000256" key="1">
    <source>
        <dbReference type="SAM" id="Phobius"/>
    </source>
</evidence>
<dbReference type="AlphaFoldDB" id="A0A834SHU7"/>
<accession>A0A834SHU7</accession>
<keyword evidence="1" id="KW-1133">Transmembrane helix</keyword>
<evidence type="ECO:0000313" key="3">
    <source>
        <dbReference type="Proteomes" id="UP000634136"/>
    </source>
</evidence>
<name>A0A834SHU7_9FABA</name>
<reference evidence="2" key="1">
    <citation type="submission" date="2020-09" db="EMBL/GenBank/DDBJ databases">
        <title>Genome-Enabled Discovery of Anthraquinone Biosynthesis in Senna tora.</title>
        <authorList>
            <person name="Kang S.-H."/>
            <person name="Pandey R.P."/>
            <person name="Lee C.-M."/>
            <person name="Sim J.-S."/>
            <person name="Jeong J.-T."/>
            <person name="Choi B.-S."/>
            <person name="Jung M."/>
            <person name="Ginzburg D."/>
            <person name="Zhao K."/>
            <person name="Won S.Y."/>
            <person name="Oh T.-J."/>
            <person name="Yu Y."/>
            <person name="Kim N.-H."/>
            <person name="Lee O.R."/>
            <person name="Lee T.-H."/>
            <person name="Bashyal P."/>
            <person name="Kim T.-S."/>
            <person name="Lee W.-H."/>
            <person name="Kawkins C."/>
            <person name="Kim C.-K."/>
            <person name="Kim J.S."/>
            <person name="Ahn B.O."/>
            <person name="Rhee S.Y."/>
            <person name="Sohng J.K."/>
        </authorList>
    </citation>
    <scope>NUCLEOTIDE SEQUENCE</scope>
    <source>
        <tissue evidence="2">Leaf</tissue>
    </source>
</reference>
<gene>
    <name evidence="2" type="ORF">G2W53_041911</name>
</gene>
<evidence type="ECO:0000313" key="2">
    <source>
        <dbReference type="EMBL" id="KAF7802800.1"/>
    </source>
</evidence>
<keyword evidence="1" id="KW-0812">Transmembrane</keyword>
<sequence length="70" mass="7577">MHVGAVAEIGGGRFQAGVGEGVVVAPVSRSSEAETANSHAFLILILTLFLCYLWKLLFEQILLSEIEEMN</sequence>
<protein>
    <submittedName>
        <fullName evidence="2">Uncharacterized protein</fullName>
    </submittedName>
</protein>
<comment type="caution">
    <text evidence="2">The sequence shown here is derived from an EMBL/GenBank/DDBJ whole genome shotgun (WGS) entry which is preliminary data.</text>
</comment>
<feature type="transmembrane region" description="Helical" evidence="1">
    <location>
        <begin position="39"/>
        <end position="58"/>
    </location>
</feature>
<keyword evidence="1" id="KW-0472">Membrane</keyword>
<dbReference type="Proteomes" id="UP000634136">
    <property type="component" value="Unassembled WGS sequence"/>
</dbReference>
<proteinExistence type="predicted"/>
<keyword evidence="3" id="KW-1185">Reference proteome</keyword>